<dbReference type="PANTHER" id="PTHR24421">
    <property type="entry name" value="NITRATE/NITRITE SENSOR PROTEIN NARX-RELATED"/>
    <property type="match status" value="1"/>
</dbReference>
<keyword evidence="13" id="KW-1185">Reference proteome</keyword>
<reference evidence="12" key="1">
    <citation type="submission" date="2022-10" db="EMBL/GenBank/DDBJ databases">
        <title>The complete genomes of actinobacterial strains from the NBC collection.</title>
        <authorList>
            <person name="Joergensen T.S."/>
            <person name="Alvarez Arevalo M."/>
            <person name="Sterndorff E.B."/>
            <person name="Faurdal D."/>
            <person name="Vuksanovic O."/>
            <person name="Mourched A.-S."/>
            <person name="Charusanti P."/>
            <person name="Shaw S."/>
            <person name="Blin K."/>
            <person name="Weber T."/>
        </authorList>
    </citation>
    <scope>NUCLEOTIDE SEQUENCE</scope>
    <source>
        <strain evidence="12">NBC_00248</strain>
    </source>
</reference>
<feature type="transmembrane region" description="Helical" evidence="10">
    <location>
        <begin position="57"/>
        <end position="75"/>
    </location>
</feature>
<evidence type="ECO:0000256" key="1">
    <source>
        <dbReference type="ARBA" id="ARBA00000085"/>
    </source>
</evidence>
<dbReference type="InterPro" id="IPR050482">
    <property type="entry name" value="Sensor_HK_TwoCompSys"/>
</dbReference>
<feature type="transmembrane region" description="Helical" evidence="10">
    <location>
        <begin position="81"/>
        <end position="99"/>
    </location>
</feature>
<dbReference type="GO" id="GO:0016301">
    <property type="term" value="F:kinase activity"/>
    <property type="evidence" value="ECO:0007669"/>
    <property type="project" value="UniProtKB-KW"/>
</dbReference>
<evidence type="ECO:0000256" key="7">
    <source>
        <dbReference type="ARBA" id="ARBA00022840"/>
    </source>
</evidence>
<feature type="transmembrane region" description="Helical" evidence="10">
    <location>
        <begin position="20"/>
        <end position="45"/>
    </location>
</feature>
<organism evidence="12 13">
    <name type="scientific">Streptomyces virginiae</name>
    <name type="common">Streptomyces cinnamonensis</name>
    <dbReference type="NCBI Taxonomy" id="1961"/>
    <lineage>
        <taxon>Bacteria</taxon>
        <taxon>Bacillati</taxon>
        <taxon>Actinomycetota</taxon>
        <taxon>Actinomycetes</taxon>
        <taxon>Kitasatosporales</taxon>
        <taxon>Streptomycetaceae</taxon>
        <taxon>Streptomyces</taxon>
    </lineage>
</organism>
<sequence>MRSVIIKPSVPQPVVSAGLFGAVVAAVGASVTDLWWGIPAALCAYVAGRGPGPGRNAAVALAVLLVAAVSTLLLVPEWLGWATRFVLTLLCTAMLPWFAGRFLRQYRELVRAGWERAARLEREQRLLAEQARLRERTRIAQDMHDLLGHELSLIALSAGALQLATGLPEAHRTAARDIRSRAGAAVERLGEVIGVLREPSDPQPGPGSGSATGFGGIEGLVDRAVGAGLDVRLRVEGAPPAAGAPRRAVDRAAYRVVQEALTNVAKHAPDSRAIVRVRHTADSADSAYGADRADAAGAADRAGRTVVAVTNGPVRPAASAGVPGVPGVPGETDRLGLIGLDERVRLAGGTFTAGPDGDGFAVRAELPHRPGAAPPSPTGPARPTDVLPPEHRSARRRLRRTATAAVLVPLCTAAVLILGVRGWDTVTARRSVLAPQDHARIGVGQTRAEVAPYLPPRQTTRRPAVPAPGPAGAACEYYVQTADPFDDRSGDIYRLCFRAGRLVSTDTFTGKDVR</sequence>
<evidence type="ECO:0000256" key="2">
    <source>
        <dbReference type="ARBA" id="ARBA00012438"/>
    </source>
</evidence>
<dbReference type="EMBL" id="CP108090">
    <property type="protein sequence ID" value="WUQ10380.1"/>
    <property type="molecule type" value="Genomic_DNA"/>
</dbReference>
<name>A0ABZ1T4L8_STRVG</name>
<dbReference type="RefSeq" id="WP_328959938.1">
    <property type="nucleotide sequence ID" value="NZ_CP108090.1"/>
</dbReference>
<feature type="region of interest" description="Disordered" evidence="9">
    <location>
        <begin position="367"/>
        <end position="391"/>
    </location>
</feature>
<evidence type="ECO:0000256" key="10">
    <source>
        <dbReference type="SAM" id="Phobius"/>
    </source>
</evidence>
<evidence type="ECO:0000313" key="13">
    <source>
        <dbReference type="Proteomes" id="UP001432039"/>
    </source>
</evidence>
<dbReference type="EC" id="2.7.13.3" evidence="2"/>
<evidence type="ECO:0000256" key="6">
    <source>
        <dbReference type="ARBA" id="ARBA00022777"/>
    </source>
</evidence>
<keyword evidence="10" id="KW-0812">Transmembrane</keyword>
<dbReference type="InterPro" id="IPR011712">
    <property type="entry name" value="Sig_transdc_His_kin_sub3_dim/P"/>
</dbReference>
<evidence type="ECO:0000256" key="4">
    <source>
        <dbReference type="ARBA" id="ARBA00022679"/>
    </source>
</evidence>
<keyword evidence="10" id="KW-1133">Transmembrane helix</keyword>
<dbReference type="CDD" id="cd16917">
    <property type="entry name" value="HATPase_UhpB-NarQ-NarX-like"/>
    <property type="match status" value="1"/>
</dbReference>
<dbReference type="PANTHER" id="PTHR24421:SF10">
    <property type="entry name" value="NITRATE_NITRITE SENSOR PROTEIN NARQ"/>
    <property type="match status" value="1"/>
</dbReference>
<gene>
    <name evidence="12" type="ORF">OG517_02435</name>
</gene>
<keyword evidence="10" id="KW-0472">Membrane</keyword>
<dbReference type="Gene3D" id="1.20.5.1930">
    <property type="match status" value="1"/>
</dbReference>
<proteinExistence type="predicted"/>
<dbReference type="InterPro" id="IPR036890">
    <property type="entry name" value="HATPase_C_sf"/>
</dbReference>
<accession>A0ABZ1T4L8</accession>
<feature type="domain" description="Signal transduction histidine kinase subgroup 3 dimerisation and phosphoacceptor" evidence="11">
    <location>
        <begin position="135"/>
        <end position="199"/>
    </location>
</feature>
<keyword evidence="4" id="KW-0808">Transferase</keyword>
<keyword evidence="7" id="KW-0067">ATP-binding</keyword>
<evidence type="ECO:0000313" key="12">
    <source>
        <dbReference type="EMBL" id="WUQ10380.1"/>
    </source>
</evidence>
<keyword evidence="3" id="KW-0597">Phosphoprotein</keyword>
<comment type="catalytic activity">
    <reaction evidence="1">
        <text>ATP + protein L-histidine = ADP + protein N-phospho-L-histidine.</text>
        <dbReference type="EC" id="2.7.13.3"/>
    </reaction>
</comment>
<dbReference type="Gene3D" id="3.30.565.10">
    <property type="entry name" value="Histidine kinase-like ATPase, C-terminal domain"/>
    <property type="match status" value="1"/>
</dbReference>
<evidence type="ECO:0000256" key="3">
    <source>
        <dbReference type="ARBA" id="ARBA00022553"/>
    </source>
</evidence>
<evidence type="ECO:0000256" key="5">
    <source>
        <dbReference type="ARBA" id="ARBA00022741"/>
    </source>
</evidence>
<feature type="transmembrane region" description="Helical" evidence="10">
    <location>
        <begin position="402"/>
        <end position="423"/>
    </location>
</feature>
<keyword evidence="8" id="KW-0902">Two-component regulatory system</keyword>
<dbReference type="Proteomes" id="UP001432039">
    <property type="component" value="Chromosome"/>
</dbReference>
<evidence type="ECO:0000256" key="9">
    <source>
        <dbReference type="SAM" id="MobiDB-lite"/>
    </source>
</evidence>
<evidence type="ECO:0000256" key="8">
    <source>
        <dbReference type="ARBA" id="ARBA00023012"/>
    </source>
</evidence>
<protein>
    <recommendedName>
        <fullName evidence="2">histidine kinase</fullName>
        <ecNumber evidence="2">2.7.13.3</ecNumber>
    </recommendedName>
</protein>
<evidence type="ECO:0000259" key="11">
    <source>
        <dbReference type="Pfam" id="PF07730"/>
    </source>
</evidence>
<dbReference type="Pfam" id="PF07730">
    <property type="entry name" value="HisKA_3"/>
    <property type="match status" value="1"/>
</dbReference>
<keyword evidence="5" id="KW-0547">Nucleotide-binding</keyword>
<keyword evidence="6 12" id="KW-0418">Kinase</keyword>